<dbReference type="PRINTS" id="PR00032">
    <property type="entry name" value="HTHARAC"/>
</dbReference>
<comment type="caution">
    <text evidence="5">The sequence shown here is derived from an EMBL/GenBank/DDBJ whole genome shotgun (WGS) entry which is preliminary data.</text>
</comment>
<keyword evidence="6" id="KW-1185">Reference proteome</keyword>
<evidence type="ECO:0000256" key="3">
    <source>
        <dbReference type="ARBA" id="ARBA00023163"/>
    </source>
</evidence>
<dbReference type="PROSITE" id="PS00041">
    <property type="entry name" value="HTH_ARAC_FAMILY_1"/>
    <property type="match status" value="1"/>
</dbReference>
<feature type="domain" description="HTH araC/xylS-type" evidence="4">
    <location>
        <begin position="237"/>
        <end position="336"/>
    </location>
</feature>
<evidence type="ECO:0000313" key="5">
    <source>
        <dbReference type="EMBL" id="MBL1409434.1"/>
    </source>
</evidence>
<protein>
    <submittedName>
        <fullName evidence="5">Helix-turn-helix transcriptional regulator</fullName>
    </submittedName>
</protein>
<name>A0ABS1R5B7_9SPHI</name>
<evidence type="ECO:0000313" key="6">
    <source>
        <dbReference type="Proteomes" id="UP000625283"/>
    </source>
</evidence>
<proteinExistence type="predicted"/>
<organism evidence="5 6">
    <name type="scientific">Sphingobacterium faecale</name>
    <dbReference type="NCBI Taxonomy" id="2803775"/>
    <lineage>
        <taxon>Bacteria</taxon>
        <taxon>Pseudomonadati</taxon>
        <taxon>Bacteroidota</taxon>
        <taxon>Sphingobacteriia</taxon>
        <taxon>Sphingobacteriales</taxon>
        <taxon>Sphingobacteriaceae</taxon>
        <taxon>Sphingobacterium</taxon>
    </lineage>
</organism>
<reference evidence="5 6" key="1">
    <citation type="submission" date="2021-01" db="EMBL/GenBank/DDBJ databases">
        <title>C459-1 draft genome sequence.</title>
        <authorList>
            <person name="Zhang X.-F."/>
        </authorList>
    </citation>
    <scope>NUCLEOTIDE SEQUENCE [LARGE SCALE GENOMIC DNA]</scope>
    <source>
        <strain evidence="6">C459-1</strain>
    </source>
</reference>
<dbReference type="SMART" id="SM00342">
    <property type="entry name" value="HTH_ARAC"/>
    <property type="match status" value="1"/>
</dbReference>
<evidence type="ECO:0000256" key="2">
    <source>
        <dbReference type="ARBA" id="ARBA00023125"/>
    </source>
</evidence>
<sequence>MKERIHHYPQQFFSVARFLEVVQHGFASDMHDPKTCTLSMRGTYYRTDLVYRLLREDVLVFDQTMHFDETECNCVAAEEDGDFYLFKYVYEANKPLRLEQGDSDFAISEGFLGICSNFGNHNLWVPAGFDGKMLQILIERSFLEEFVQLDSFRRTSLKNLLFNKSSEILTINFLPQFLKRRLDKLVSLLYLPTDTPFDKLNMLTAVTDLLRNFLGLYVHQEDGDDVGRPADINSILVEIVRHLDNNLHLPFPGMGYLAKYFGISVSTLKRHFSTKYKVTPHGYFRNLQMQEARRLLKKTTIPITEIGYKMGFDSPGNFTRVFKKVYDVSPTFYRKDEM</sequence>
<dbReference type="EMBL" id="JAERTY010000005">
    <property type="protein sequence ID" value="MBL1409434.1"/>
    <property type="molecule type" value="Genomic_DNA"/>
</dbReference>
<dbReference type="InterPro" id="IPR009057">
    <property type="entry name" value="Homeodomain-like_sf"/>
</dbReference>
<keyword evidence="1" id="KW-0805">Transcription regulation</keyword>
<dbReference type="PANTHER" id="PTHR43280">
    <property type="entry name" value="ARAC-FAMILY TRANSCRIPTIONAL REGULATOR"/>
    <property type="match status" value="1"/>
</dbReference>
<accession>A0ABS1R5B7</accession>
<dbReference type="PANTHER" id="PTHR43280:SF2">
    <property type="entry name" value="HTH-TYPE TRANSCRIPTIONAL REGULATOR EXSA"/>
    <property type="match status" value="1"/>
</dbReference>
<dbReference type="Pfam" id="PF12833">
    <property type="entry name" value="HTH_18"/>
    <property type="match status" value="1"/>
</dbReference>
<dbReference type="PROSITE" id="PS01124">
    <property type="entry name" value="HTH_ARAC_FAMILY_2"/>
    <property type="match status" value="1"/>
</dbReference>
<evidence type="ECO:0000256" key="1">
    <source>
        <dbReference type="ARBA" id="ARBA00023015"/>
    </source>
</evidence>
<dbReference type="InterPro" id="IPR018060">
    <property type="entry name" value="HTH_AraC"/>
</dbReference>
<dbReference type="Proteomes" id="UP000625283">
    <property type="component" value="Unassembled WGS sequence"/>
</dbReference>
<dbReference type="SUPFAM" id="SSF46689">
    <property type="entry name" value="Homeodomain-like"/>
    <property type="match status" value="1"/>
</dbReference>
<evidence type="ECO:0000259" key="4">
    <source>
        <dbReference type="PROSITE" id="PS01124"/>
    </source>
</evidence>
<dbReference type="Gene3D" id="1.10.10.60">
    <property type="entry name" value="Homeodomain-like"/>
    <property type="match status" value="1"/>
</dbReference>
<keyword evidence="3" id="KW-0804">Transcription</keyword>
<keyword evidence="2" id="KW-0238">DNA-binding</keyword>
<dbReference type="InterPro" id="IPR020449">
    <property type="entry name" value="Tscrpt_reg_AraC-type_HTH"/>
</dbReference>
<gene>
    <name evidence="5" type="ORF">JKG61_11790</name>
</gene>
<dbReference type="InterPro" id="IPR018062">
    <property type="entry name" value="HTH_AraC-typ_CS"/>
</dbReference>
<dbReference type="RefSeq" id="WP_202103177.1">
    <property type="nucleotide sequence ID" value="NZ_JAERTY010000005.1"/>
</dbReference>